<evidence type="ECO:0000313" key="7">
    <source>
        <dbReference type="EMBL" id="NYD51299.1"/>
    </source>
</evidence>
<reference evidence="7 8" key="1">
    <citation type="submission" date="2020-07" db="EMBL/GenBank/DDBJ databases">
        <title>Sequencing the genomes of 1000 actinobacteria strains.</title>
        <authorList>
            <person name="Klenk H.-P."/>
        </authorList>
    </citation>
    <scope>NUCLEOTIDE SEQUENCE [LARGE SCALE GENOMIC DNA]</scope>
    <source>
        <strain evidence="7 8">DSM 40398</strain>
    </source>
</reference>
<dbReference type="Proteomes" id="UP000529783">
    <property type="component" value="Unassembled WGS sequence"/>
</dbReference>
<sequence>MTRANSGPRAEAEPSADAGPPATRRRGGDLEAAIFDAVFAQLEAVGYRGLTMEGVAAGARTGKAALYRRWRSKNELITDALRHVLPEPPTPPETGSVREDMLQVLRCLRDTLIACRGAAFRVLKEESEEGVGLIHDVVRDRLSKPVRDLLYQALRDAAARGEIRPEAATRQIANVGPAVMVYGNLTEGGPITDDDLASIVDEVLMPIVRP</sequence>
<evidence type="ECO:0000256" key="2">
    <source>
        <dbReference type="ARBA" id="ARBA00023125"/>
    </source>
</evidence>
<protein>
    <submittedName>
        <fullName evidence="7">AcrR family transcriptional regulator</fullName>
    </submittedName>
</protein>
<keyword evidence="8" id="KW-1185">Reference proteome</keyword>
<evidence type="ECO:0000313" key="8">
    <source>
        <dbReference type="Proteomes" id="UP000529783"/>
    </source>
</evidence>
<organism evidence="7 8">
    <name type="scientific">Actinomadura luteofluorescens</name>
    <dbReference type="NCBI Taxonomy" id="46163"/>
    <lineage>
        <taxon>Bacteria</taxon>
        <taxon>Bacillati</taxon>
        <taxon>Actinomycetota</taxon>
        <taxon>Actinomycetes</taxon>
        <taxon>Streptosporangiales</taxon>
        <taxon>Thermomonosporaceae</taxon>
        <taxon>Actinomadura</taxon>
    </lineage>
</organism>
<dbReference type="PANTHER" id="PTHR30055:SF225">
    <property type="entry name" value="TRANSCRIPTIONAL REGULATORY PROTEIN-RELATED"/>
    <property type="match status" value="1"/>
</dbReference>
<dbReference type="Pfam" id="PF00440">
    <property type="entry name" value="TetR_N"/>
    <property type="match status" value="1"/>
</dbReference>
<dbReference type="InterPro" id="IPR050109">
    <property type="entry name" value="HTH-type_TetR-like_transc_reg"/>
</dbReference>
<evidence type="ECO:0000256" key="5">
    <source>
        <dbReference type="SAM" id="MobiDB-lite"/>
    </source>
</evidence>
<dbReference type="RefSeq" id="WP_179847713.1">
    <property type="nucleotide sequence ID" value="NZ_JACCBA010000001.1"/>
</dbReference>
<feature type="domain" description="HTH tetR-type" evidence="6">
    <location>
        <begin position="28"/>
        <end position="88"/>
    </location>
</feature>
<dbReference type="AlphaFoldDB" id="A0A7Y9EP37"/>
<accession>A0A7Y9EP37</accession>
<evidence type="ECO:0000256" key="1">
    <source>
        <dbReference type="ARBA" id="ARBA00023015"/>
    </source>
</evidence>
<dbReference type="InterPro" id="IPR009057">
    <property type="entry name" value="Homeodomain-like_sf"/>
</dbReference>
<dbReference type="PROSITE" id="PS50977">
    <property type="entry name" value="HTH_TETR_2"/>
    <property type="match status" value="1"/>
</dbReference>
<dbReference type="GO" id="GO:0000976">
    <property type="term" value="F:transcription cis-regulatory region binding"/>
    <property type="evidence" value="ECO:0007669"/>
    <property type="project" value="TreeGrafter"/>
</dbReference>
<dbReference type="PANTHER" id="PTHR30055">
    <property type="entry name" value="HTH-TYPE TRANSCRIPTIONAL REGULATOR RUTR"/>
    <property type="match status" value="1"/>
</dbReference>
<dbReference type="Gene3D" id="1.10.357.10">
    <property type="entry name" value="Tetracycline Repressor, domain 2"/>
    <property type="match status" value="1"/>
</dbReference>
<gene>
    <name evidence="7" type="ORF">BJY14_007282</name>
</gene>
<dbReference type="GO" id="GO:0003700">
    <property type="term" value="F:DNA-binding transcription factor activity"/>
    <property type="evidence" value="ECO:0007669"/>
    <property type="project" value="TreeGrafter"/>
</dbReference>
<evidence type="ECO:0000259" key="6">
    <source>
        <dbReference type="PROSITE" id="PS50977"/>
    </source>
</evidence>
<keyword evidence="2 4" id="KW-0238">DNA-binding</keyword>
<proteinExistence type="predicted"/>
<comment type="caution">
    <text evidence="7">The sequence shown here is derived from an EMBL/GenBank/DDBJ whole genome shotgun (WGS) entry which is preliminary data.</text>
</comment>
<feature type="DNA-binding region" description="H-T-H motif" evidence="4">
    <location>
        <begin position="51"/>
        <end position="70"/>
    </location>
</feature>
<dbReference type="SUPFAM" id="SSF48498">
    <property type="entry name" value="Tetracyclin repressor-like, C-terminal domain"/>
    <property type="match status" value="1"/>
</dbReference>
<name>A0A7Y9EP37_9ACTN</name>
<dbReference type="SUPFAM" id="SSF46689">
    <property type="entry name" value="Homeodomain-like"/>
    <property type="match status" value="1"/>
</dbReference>
<dbReference type="Pfam" id="PF16859">
    <property type="entry name" value="TetR_C_11"/>
    <property type="match status" value="1"/>
</dbReference>
<dbReference type="Gene3D" id="1.10.10.60">
    <property type="entry name" value="Homeodomain-like"/>
    <property type="match status" value="1"/>
</dbReference>
<dbReference type="EMBL" id="JACCBA010000001">
    <property type="protein sequence ID" value="NYD51299.1"/>
    <property type="molecule type" value="Genomic_DNA"/>
</dbReference>
<dbReference type="InterPro" id="IPR011075">
    <property type="entry name" value="TetR_C"/>
</dbReference>
<feature type="region of interest" description="Disordered" evidence="5">
    <location>
        <begin position="1"/>
        <end position="25"/>
    </location>
</feature>
<evidence type="ECO:0000256" key="4">
    <source>
        <dbReference type="PROSITE-ProRule" id="PRU00335"/>
    </source>
</evidence>
<dbReference type="InterPro" id="IPR036271">
    <property type="entry name" value="Tet_transcr_reg_TetR-rel_C_sf"/>
</dbReference>
<dbReference type="InterPro" id="IPR001647">
    <property type="entry name" value="HTH_TetR"/>
</dbReference>
<evidence type="ECO:0000256" key="3">
    <source>
        <dbReference type="ARBA" id="ARBA00023163"/>
    </source>
</evidence>
<keyword evidence="3" id="KW-0804">Transcription</keyword>
<keyword evidence="1" id="KW-0805">Transcription regulation</keyword>